<gene>
    <name evidence="1" type="ORF">LCGC14_1721920</name>
</gene>
<accession>A0A0F9HC83</accession>
<evidence type="ECO:0000313" key="1">
    <source>
        <dbReference type="EMBL" id="KKM10364.1"/>
    </source>
</evidence>
<name>A0A0F9HC83_9ZZZZ</name>
<dbReference type="EMBL" id="LAZR01015509">
    <property type="protein sequence ID" value="KKM10364.1"/>
    <property type="molecule type" value="Genomic_DNA"/>
</dbReference>
<proteinExistence type="predicted"/>
<dbReference type="Pfam" id="PF13479">
    <property type="entry name" value="AAA_24"/>
    <property type="match status" value="1"/>
</dbReference>
<feature type="non-terminal residue" evidence="1">
    <location>
        <position position="178"/>
    </location>
</feature>
<comment type="caution">
    <text evidence="1">The sequence shown here is derived from an EMBL/GenBank/DDBJ whole genome shotgun (WGS) entry which is preliminary data.</text>
</comment>
<protein>
    <submittedName>
        <fullName evidence="1">Uncharacterized protein</fullName>
    </submittedName>
</protein>
<dbReference type="AlphaFoldDB" id="A0A0F9HC83"/>
<sequence>MKLRSTKSKSLAAAAYAQKANSIEIEEEATREGGLFQDHLSLTYGPPKIGKSTLWSAFPGVYFLPTEPGYRALKIRKTYIPNWATFIKLVTTIEKKPKLCKSVSIWCVDTVDNLSKFCMQYVCGRDNISHPTDQDWGKGWEAFYDEFTHWILRLCALGPGVSFISHQKQREVVFQSVK</sequence>
<reference evidence="1" key="1">
    <citation type="journal article" date="2015" name="Nature">
        <title>Complex archaea that bridge the gap between prokaryotes and eukaryotes.</title>
        <authorList>
            <person name="Spang A."/>
            <person name="Saw J.H."/>
            <person name="Jorgensen S.L."/>
            <person name="Zaremba-Niedzwiedzka K."/>
            <person name="Martijn J."/>
            <person name="Lind A.E."/>
            <person name="van Eijk R."/>
            <person name="Schleper C."/>
            <person name="Guy L."/>
            <person name="Ettema T.J."/>
        </authorList>
    </citation>
    <scope>NUCLEOTIDE SEQUENCE</scope>
</reference>
<organism evidence="1">
    <name type="scientific">marine sediment metagenome</name>
    <dbReference type="NCBI Taxonomy" id="412755"/>
    <lineage>
        <taxon>unclassified sequences</taxon>
        <taxon>metagenomes</taxon>
        <taxon>ecological metagenomes</taxon>
    </lineage>
</organism>